<keyword evidence="12" id="KW-1185">Reference proteome</keyword>
<dbReference type="CDD" id="cd00082">
    <property type="entry name" value="HisKA"/>
    <property type="match status" value="1"/>
</dbReference>
<dbReference type="PANTHER" id="PTHR43065">
    <property type="entry name" value="SENSOR HISTIDINE KINASE"/>
    <property type="match status" value="1"/>
</dbReference>
<dbReference type="InterPro" id="IPR005467">
    <property type="entry name" value="His_kinase_dom"/>
</dbReference>
<name>T0KFB9_9BACT</name>
<evidence type="ECO:0000313" key="11">
    <source>
        <dbReference type="EMBL" id="EQB35449.1"/>
    </source>
</evidence>
<keyword evidence="8" id="KW-0902">Two-component regulatory system</keyword>
<feature type="domain" description="Histidine kinase" evidence="10">
    <location>
        <begin position="302"/>
        <end position="525"/>
    </location>
</feature>
<dbReference type="GO" id="GO:0000155">
    <property type="term" value="F:phosphorelay sensor kinase activity"/>
    <property type="evidence" value="ECO:0007669"/>
    <property type="project" value="InterPro"/>
</dbReference>
<comment type="catalytic activity">
    <reaction evidence="1">
        <text>ATP + protein L-histidine = ADP + protein N-phospho-L-histidine.</text>
        <dbReference type="EC" id="2.7.13.3"/>
    </reaction>
</comment>
<dbReference type="GO" id="GO:0005524">
    <property type="term" value="F:ATP binding"/>
    <property type="evidence" value="ECO:0007669"/>
    <property type="project" value="UniProtKB-KW"/>
</dbReference>
<keyword evidence="7" id="KW-0067">ATP-binding</keyword>
<evidence type="ECO:0000256" key="6">
    <source>
        <dbReference type="ARBA" id="ARBA00022777"/>
    </source>
</evidence>
<dbReference type="SUPFAM" id="SSF47384">
    <property type="entry name" value="Homodimeric domain of signal transducing histidine kinase"/>
    <property type="match status" value="1"/>
</dbReference>
<dbReference type="PRINTS" id="PR00344">
    <property type="entry name" value="BCTRLSENSOR"/>
</dbReference>
<evidence type="ECO:0000313" key="12">
    <source>
        <dbReference type="Proteomes" id="UP000015520"/>
    </source>
</evidence>
<proteinExistence type="predicted"/>
<evidence type="ECO:0000256" key="9">
    <source>
        <dbReference type="SAM" id="Phobius"/>
    </source>
</evidence>
<keyword evidence="4" id="KW-0808">Transferase</keyword>
<dbReference type="SMART" id="SM00388">
    <property type="entry name" value="HisKA"/>
    <property type="match status" value="1"/>
</dbReference>
<evidence type="ECO:0000256" key="7">
    <source>
        <dbReference type="ARBA" id="ARBA00022840"/>
    </source>
</evidence>
<dbReference type="AlphaFoldDB" id="T0KFB9"/>
<dbReference type="EMBL" id="AUPZ01000013">
    <property type="protein sequence ID" value="EQB35449.1"/>
    <property type="molecule type" value="Genomic_DNA"/>
</dbReference>
<feature type="transmembrane region" description="Helical" evidence="9">
    <location>
        <begin position="21"/>
        <end position="44"/>
    </location>
</feature>
<dbReference type="OrthoDB" id="9799273at2"/>
<dbReference type="InterPro" id="IPR003661">
    <property type="entry name" value="HisK_dim/P_dom"/>
</dbReference>
<dbReference type="Gene3D" id="3.30.565.10">
    <property type="entry name" value="Histidine kinase-like ATPase, C-terminal domain"/>
    <property type="match status" value="1"/>
</dbReference>
<dbReference type="EC" id="2.7.13.3" evidence="2"/>
<dbReference type="SMART" id="SM00387">
    <property type="entry name" value="HATPase_c"/>
    <property type="match status" value="1"/>
</dbReference>
<dbReference type="STRING" id="1172190.M947_09200"/>
<dbReference type="PANTHER" id="PTHR43065:SF10">
    <property type="entry name" value="PEROXIDE STRESS-ACTIVATED HISTIDINE KINASE MAK3"/>
    <property type="match status" value="1"/>
</dbReference>
<dbReference type="SUPFAM" id="SSF55874">
    <property type="entry name" value="ATPase domain of HSP90 chaperone/DNA topoisomerase II/histidine kinase"/>
    <property type="match status" value="1"/>
</dbReference>
<keyword evidence="3" id="KW-0597">Phosphoprotein</keyword>
<accession>T0KFB9</accession>
<keyword evidence="9" id="KW-0472">Membrane</keyword>
<organism evidence="11 12">
    <name type="scientific">Sulfurimonas hongkongensis</name>
    <dbReference type="NCBI Taxonomy" id="1172190"/>
    <lineage>
        <taxon>Bacteria</taxon>
        <taxon>Pseudomonadati</taxon>
        <taxon>Campylobacterota</taxon>
        <taxon>Epsilonproteobacteria</taxon>
        <taxon>Campylobacterales</taxon>
        <taxon>Sulfurimonadaceae</taxon>
        <taxon>Sulfurimonas</taxon>
    </lineage>
</organism>
<dbReference type="Gene3D" id="1.10.287.130">
    <property type="match status" value="1"/>
</dbReference>
<gene>
    <name evidence="11" type="ORF">M947_09200</name>
</gene>
<feature type="transmembrane region" description="Helical" evidence="9">
    <location>
        <begin position="220"/>
        <end position="241"/>
    </location>
</feature>
<keyword evidence="9" id="KW-1133">Transmembrane helix</keyword>
<protein>
    <recommendedName>
        <fullName evidence="2">histidine kinase</fullName>
        <ecNumber evidence="2">2.7.13.3</ecNumber>
    </recommendedName>
</protein>
<dbReference type="InterPro" id="IPR036890">
    <property type="entry name" value="HATPase_C_sf"/>
</dbReference>
<dbReference type="eggNOG" id="COG4191">
    <property type="taxonomic scope" value="Bacteria"/>
</dbReference>
<dbReference type="PROSITE" id="PS50109">
    <property type="entry name" value="HIS_KIN"/>
    <property type="match status" value="1"/>
</dbReference>
<dbReference type="InterPro" id="IPR036097">
    <property type="entry name" value="HisK_dim/P_sf"/>
</dbReference>
<keyword evidence="6 11" id="KW-0418">Kinase</keyword>
<dbReference type="Proteomes" id="UP000015520">
    <property type="component" value="Unassembled WGS sequence"/>
</dbReference>
<keyword evidence="9" id="KW-0812">Transmembrane</keyword>
<dbReference type="RefSeq" id="WP_021288088.1">
    <property type="nucleotide sequence ID" value="NZ_AUPZ01000013.1"/>
</dbReference>
<evidence type="ECO:0000256" key="2">
    <source>
        <dbReference type="ARBA" id="ARBA00012438"/>
    </source>
</evidence>
<reference evidence="11 12" key="1">
    <citation type="submission" date="2013-07" db="EMBL/GenBank/DDBJ databases">
        <title>Sulfurimonas hongkongensis AST-10 Genome Sequencing.</title>
        <authorList>
            <person name="Cai L."/>
            <person name="Zhang T."/>
        </authorList>
    </citation>
    <scope>NUCLEOTIDE SEQUENCE [LARGE SCALE GENOMIC DNA]</scope>
    <source>
        <strain evidence="11 12">AST-10</strain>
    </source>
</reference>
<dbReference type="PATRIC" id="fig|1172190.3.peg.1773"/>
<dbReference type="CDD" id="cd00075">
    <property type="entry name" value="HATPase"/>
    <property type="match status" value="1"/>
</dbReference>
<keyword evidence="5" id="KW-0547">Nucleotide-binding</keyword>
<dbReference type="Pfam" id="PF02518">
    <property type="entry name" value="HATPase_c"/>
    <property type="match status" value="1"/>
</dbReference>
<dbReference type="InterPro" id="IPR004358">
    <property type="entry name" value="Sig_transdc_His_kin-like_C"/>
</dbReference>
<comment type="caution">
    <text evidence="11">The sequence shown here is derived from an EMBL/GenBank/DDBJ whole genome shotgun (WGS) entry which is preliminary data.</text>
</comment>
<dbReference type="InterPro" id="IPR003594">
    <property type="entry name" value="HATPase_dom"/>
</dbReference>
<evidence type="ECO:0000256" key="4">
    <source>
        <dbReference type="ARBA" id="ARBA00022679"/>
    </source>
</evidence>
<evidence type="ECO:0000256" key="1">
    <source>
        <dbReference type="ARBA" id="ARBA00000085"/>
    </source>
</evidence>
<sequence>MKIKKLFSSIEKTSFSYKTSILMFVIIGGMMSIIALSQISIYTIKNDFDVLFEKRTKPILKLEAIKDAYLINIQETIRDVYNKNIDLKYSYDVITLGEQIIRDNWAKYLEVRFSDEYEASFITKAIKKLFSIGNQNQNKVLQRSIISNINEKIKRVDSLVSEVLVELKGSQSQKIETLIQKVNFEVDAISIYLTNLTNYDLNMAIREKGDTQNIFNTLSMILNIFIVFVFVFSMVLSIMIIMHFRKLHFRLEDAVNEKTKELLKLNESLEKRITFEVANSRKKDLIMFQQARLASLGEMIANIAHQWRQPLSSLMMIVQGFETKMELGKLTPEVLKQKVEDATLLGENMSKTLEDFQNFFKPSRAKERFYIKKCIEHSFLLSRYMLEKEKIEFVLNIKADEEIYGFYNELSHVFLNIISNAIDALKDKEYRRLIEVVVKKSKNNIRVNIVDNGGGIDEEVLQHIFEPYYTTKYKSSGTGIGLYMSQQIVQKHMNGKIECKNVYYKIQDEEFQKCTLFSISIPLKDENGN</sequence>
<evidence type="ECO:0000256" key="5">
    <source>
        <dbReference type="ARBA" id="ARBA00022741"/>
    </source>
</evidence>
<evidence type="ECO:0000259" key="10">
    <source>
        <dbReference type="PROSITE" id="PS50109"/>
    </source>
</evidence>
<evidence type="ECO:0000256" key="8">
    <source>
        <dbReference type="ARBA" id="ARBA00023012"/>
    </source>
</evidence>
<evidence type="ECO:0000256" key="3">
    <source>
        <dbReference type="ARBA" id="ARBA00022553"/>
    </source>
</evidence>